<organism evidence="4 5">
    <name type="scientific">Cicer arietinum</name>
    <name type="common">Chickpea</name>
    <name type="synonym">Garbanzo</name>
    <dbReference type="NCBI Taxonomy" id="3827"/>
    <lineage>
        <taxon>Eukaryota</taxon>
        <taxon>Viridiplantae</taxon>
        <taxon>Streptophyta</taxon>
        <taxon>Embryophyta</taxon>
        <taxon>Tracheophyta</taxon>
        <taxon>Spermatophyta</taxon>
        <taxon>Magnoliopsida</taxon>
        <taxon>eudicotyledons</taxon>
        <taxon>Gunneridae</taxon>
        <taxon>Pentapetalae</taxon>
        <taxon>rosids</taxon>
        <taxon>fabids</taxon>
        <taxon>Fabales</taxon>
        <taxon>Fabaceae</taxon>
        <taxon>Papilionoideae</taxon>
        <taxon>50 kb inversion clade</taxon>
        <taxon>NPAAA clade</taxon>
        <taxon>Hologalegina</taxon>
        <taxon>IRL clade</taxon>
        <taxon>Cicereae</taxon>
        <taxon>Cicer</taxon>
    </lineage>
</organism>
<dbReference type="InterPro" id="IPR005162">
    <property type="entry name" value="Retrotrans_gag_dom"/>
</dbReference>
<dbReference type="AlphaFoldDB" id="A0A1S3EHJ9"/>
<dbReference type="SUPFAM" id="SSF56672">
    <property type="entry name" value="DNA/RNA polymerases"/>
    <property type="match status" value="1"/>
</dbReference>
<reference evidence="5" key="1">
    <citation type="submission" date="2025-08" db="UniProtKB">
        <authorList>
            <consortium name="RefSeq"/>
        </authorList>
    </citation>
    <scope>IDENTIFICATION</scope>
    <source>
        <tissue evidence="5">Etiolated seedlings</tissue>
    </source>
</reference>
<dbReference type="PANTHER" id="PTHR24559">
    <property type="entry name" value="TRANSPOSON TY3-I GAG-POL POLYPROTEIN"/>
    <property type="match status" value="1"/>
</dbReference>
<dbReference type="InterPro" id="IPR036875">
    <property type="entry name" value="Znf_CCHC_sf"/>
</dbReference>
<dbReference type="InterPro" id="IPR001878">
    <property type="entry name" value="Znf_CCHC"/>
</dbReference>
<dbReference type="InterPro" id="IPR043128">
    <property type="entry name" value="Rev_trsase/Diguanyl_cyclase"/>
</dbReference>
<dbReference type="GeneID" id="105852963"/>
<sequence length="634" mass="72551">MIGEAEYWWRGAKKMMETNHEELTWEALKNKFLEKYFPKSARAEKEAQFLKLYQGNFTIAEYAAKLESLAKHFHYFLNQIDEEYMCERFESALRYEIKELVGPLEIRQYQVLVEKCKKVEQMKQSRLNRGAIGGPIIPQGHNDQQNRGKQHQQHKPYAQPLGNARNQPRPQNREGQGTKAPGQNQAYPVKCFRCNREGHKISECPIRPRVCYICQKPDHFANECPERKDDRAVNRNNINDNVVRPTAKGRVYHINGEETPSSSELIQGECLIAGKSLNVIYDSGATHSFISLDWVDSLQLTVTTLPFDLVVTIPSSESVKCNTACLQCPLIVFDMRFNVDLICIPLKHVGVILGMDWLSSHYVLLDCARMFVIFPDPGVSRFLDTNKLNFSLKGGVQKCVSLNSVSTKLEVEVDEILVVEDFPEVFPPDVPGLPPVRDIEFSIDVTPGTGPISIAPYRMSPSELSELKNQLEDLLSKQFIRPSVSPWGAPVLLVKKKDGKSRLCVEQIRVKEEDILKTAFRTRYGHFEYLVMPFGVTNAPAIFMDYMNRIFHPFLDKFVVVFIDDILIYSKSLEEHEVHLRQVLQVLKDKRLYANLGKCEFWLEEVKFLGHVISKEGIAVDLTKVEAVVAWKQP</sequence>
<dbReference type="PROSITE" id="PS50158">
    <property type="entry name" value="ZF_CCHC"/>
    <property type="match status" value="2"/>
</dbReference>
<accession>A0A1S3EHJ9</accession>
<dbReference type="InterPro" id="IPR021109">
    <property type="entry name" value="Peptidase_aspartic_dom_sf"/>
</dbReference>
<feature type="region of interest" description="Disordered" evidence="2">
    <location>
        <begin position="127"/>
        <end position="183"/>
    </location>
</feature>
<dbReference type="Gene3D" id="2.40.70.10">
    <property type="entry name" value="Acid Proteases"/>
    <property type="match status" value="1"/>
</dbReference>
<dbReference type="Gene3D" id="3.30.70.270">
    <property type="match status" value="1"/>
</dbReference>
<dbReference type="STRING" id="3827.A0A1S3EHJ9"/>
<gene>
    <name evidence="5" type="primary">LOC105852963</name>
</gene>
<dbReference type="CDD" id="cd00303">
    <property type="entry name" value="retropepsin_like"/>
    <property type="match status" value="1"/>
</dbReference>
<feature type="domain" description="CCHC-type" evidence="3">
    <location>
        <begin position="190"/>
        <end position="205"/>
    </location>
</feature>
<protein>
    <submittedName>
        <fullName evidence="5">Uncharacterized protein LOC105852963</fullName>
    </submittedName>
</protein>
<dbReference type="GO" id="GO:0008270">
    <property type="term" value="F:zinc ion binding"/>
    <property type="evidence" value="ECO:0007669"/>
    <property type="project" value="UniProtKB-KW"/>
</dbReference>
<dbReference type="KEGG" id="cam:105852963"/>
<dbReference type="Gene3D" id="3.10.10.10">
    <property type="entry name" value="HIV Type 1 Reverse Transcriptase, subunit A, domain 1"/>
    <property type="match status" value="1"/>
</dbReference>
<keyword evidence="1" id="KW-0862">Zinc</keyword>
<dbReference type="Pfam" id="PF08284">
    <property type="entry name" value="RVP_2"/>
    <property type="match status" value="1"/>
</dbReference>
<dbReference type="OrthoDB" id="1430675at2759"/>
<dbReference type="SUPFAM" id="SSF57756">
    <property type="entry name" value="Retrovirus zinc finger-like domains"/>
    <property type="match status" value="1"/>
</dbReference>
<keyword evidence="1" id="KW-0479">Metal-binding</keyword>
<evidence type="ECO:0000256" key="2">
    <source>
        <dbReference type="SAM" id="MobiDB-lite"/>
    </source>
</evidence>
<dbReference type="InterPro" id="IPR043502">
    <property type="entry name" value="DNA/RNA_pol_sf"/>
</dbReference>
<dbReference type="PANTHER" id="PTHR24559:SF444">
    <property type="entry name" value="REVERSE TRANSCRIPTASE DOMAIN-CONTAINING PROTEIN"/>
    <property type="match status" value="1"/>
</dbReference>
<evidence type="ECO:0000256" key="1">
    <source>
        <dbReference type="PROSITE-ProRule" id="PRU00047"/>
    </source>
</evidence>
<dbReference type="RefSeq" id="XP_012575317.1">
    <property type="nucleotide sequence ID" value="XM_012719863.1"/>
</dbReference>
<name>A0A1S3EHJ9_CICAR</name>
<dbReference type="SMART" id="SM00343">
    <property type="entry name" value="ZnF_C2HC"/>
    <property type="match status" value="2"/>
</dbReference>
<dbReference type="Pfam" id="PF00078">
    <property type="entry name" value="RVT_1"/>
    <property type="match status" value="1"/>
</dbReference>
<keyword evidence="1" id="KW-0863">Zinc-finger</keyword>
<dbReference type="SUPFAM" id="SSF50630">
    <property type="entry name" value="Acid proteases"/>
    <property type="match status" value="1"/>
</dbReference>
<dbReference type="Pfam" id="PF03732">
    <property type="entry name" value="Retrotrans_gag"/>
    <property type="match status" value="1"/>
</dbReference>
<evidence type="ECO:0000313" key="5">
    <source>
        <dbReference type="RefSeq" id="XP_012575317.1"/>
    </source>
</evidence>
<feature type="compositionally biased region" description="Polar residues" evidence="2">
    <location>
        <begin position="164"/>
        <end position="183"/>
    </location>
</feature>
<dbReference type="CDD" id="cd01647">
    <property type="entry name" value="RT_LTR"/>
    <property type="match status" value="1"/>
</dbReference>
<dbReference type="Gene3D" id="4.10.60.10">
    <property type="entry name" value="Zinc finger, CCHC-type"/>
    <property type="match status" value="1"/>
</dbReference>
<dbReference type="GO" id="GO:0003676">
    <property type="term" value="F:nucleic acid binding"/>
    <property type="evidence" value="ECO:0007669"/>
    <property type="project" value="InterPro"/>
</dbReference>
<proteinExistence type="predicted"/>
<dbReference type="InterPro" id="IPR053134">
    <property type="entry name" value="RNA-dir_DNA_polymerase"/>
</dbReference>
<dbReference type="Proteomes" id="UP000087171">
    <property type="component" value="Unplaced"/>
</dbReference>
<keyword evidence="4" id="KW-1185">Reference proteome</keyword>
<feature type="domain" description="CCHC-type" evidence="3">
    <location>
        <begin position="211"/>
        <end position="226"/>
    </location>
</feature>
<dbReference type="Pfam" id="PF00098">
    <property type="entry name" value="zf-CCHC"/>
    <property type="match status" value="2"/>
</dbReference>
<evidence type="ECO:0000259" key="3">
    <source>
        <dbReference type="PROSITE" id="PS50158"/>
    </source>
</evidence>
<dbReference type="InterPro" id="IPR000477">
    <property type="entry name" value="RT_dom"/>
</dbReference>
<evidence type="ECO:0000313" key="4">
    <source>
        <dbReference type="Proteomes" id="UP000087171"/>
    </source>
</evidence>
<dbReference type="FunFam" id="3.30.70.270:FF:000003">
    <property type="entry name" value="Transposon Ty3-G Gag-Pol polyprotein"/>
    <property type="match status" value="1"/>
</dbReference>